<dbReference type="PANTHER" id="PTHR12526">
    <property type="entry name" value="GLYCOSYLTRANSFERASE"/>
    <property type="match status" value="1"/>
</dbReference>
<feature type="domain" description="Glycosyltransferase subfamily 4-like N-terminal" evidence="1">
    <location>
        <begin position="20"/>
        <end position="179"/>
    </location>
</feature>
<dbReference type="Gene3D" id="3.40.50.2000">
    <property type="entry name" value="Glycogen Phosphorylase B"/>
    <property type="match status" value="2"/>
</dbReference>
<sequence>MSRVDERPLVAHVVYRFDTGGLENGLVNLINHMPADAYRHAVIALTEVTDFRQRVKRDDVQFIALNKPPGHALKLYPRLTRLFRELQPAIVHTRNLAALECVLPAWLAGVPVRLHGEHGRDVEDLDGSSRKYQWLRRAYKPWVTHYVALSNDLAGYLAAKVHVGPRAMSQVYNGVDTQRFRPADGARPAIDGCPFDPQRHWLVGTVGRMQQVKAQPALARAFVDVLQRQPALRERLRLVMIGGGPLRDEVQAIVTAAGVQDLCWLPGERSDVAEIMRTLSCFVLPSLAEGISNTILEAMASALPVIATAVGGNAELVATGASGLIVPPADAKALADALESLAGDPDRAADMGRAGRARAIGQFSLQAMVARYQGLYDQQLRAAHAHPHPTT</sequence>
<reference evidence="2 3" key="1">
    <citation type="submission" date="2020-05" db="EMBL/GenBank/DDBJ databases">
        <title>Aquincola sp. isolate from soil.</title>
        <authorList>
            <person name="Han J."/>
            <person name="Kim D.-U."/>
        </authorList>
    </citation>
    <scope>NUCLEOTIDE SEQUENCE [LARGE SCALE GENOMIC DNA]</scope>
    <source>
        <strain evidence="2 3">S2</strain>
    </source>
</reference>
<dbReference type="Proteomes" id="UP000737171">
    <property type="component" value="Unassembled WGS sequence"/>
</dbReference>
<dbReference type="InterPro" id="IPR028098">
    <property type="entry name" value="Glyco_trans_4-like_N"/>
</dbReference>
<dbReference type="PANTHER" id="PTHR12526:SF636">
    <property type="entry name" value="BLL3647 PROTEIN"/>
    <property type="match status" value="1"/>
</dbReference>
<comment type="caution">
    <text evidence="2">The sequence shown here is derived from an EMBL/GenBank/DDBJ whole genome shotgun (WGS) entry which is preliminary data.</text>
</comment>
<proteinExistence type="predicted"/>
<organism evidence="2 3">
    <name type="scientific">Pseudaquabacterium terrae</name>
    <dbReference type="NCBI Taxonomy" id="2732868"/>
    <lineage>
        <taxon>Bacteria</taxon>
        <taxon>Pseudomonadati</taxon>
        <taxon>Pseudomonadota</taxon>
        <taxon>Betaproteobacteria</taxon>
        <taxon>Burkholderiales</taxon>
        <taxon>Sphaerotilaceae</taxon>
        <taxon>Pseudaquabacterium</taxon>
    </lineage>
</organism>
<protein>
    <submittedName>
        <fullName evidence="2">TIGR03088 family PEP-CTERM/XrtA system glycosyltransferase</fullName>
    </submittedName>
</protein>
<dbReference type="Pfam" id="PF13439">
    <property type="entry name" value="Glyco_transf_4"/>
    <property type="match status" value="1"/>
</dbReference>
<dbReference type="InterPro" id="IPR017522">
    <property type="entry name" value="Sugar_tfrase_PEP-CTERM_Stp2"/>
</dbReference>
<accession>A0ABX2EC48</accession>
<evidence type="ECO:0000313" key="2">
    <source>
        <dbReference type="EMBL" id="NRF66503.1"/>
    </source>
</evidence>
<dbReference type="Pfam" id="PF13692">
    <property type="entry name" value="Glyco_trans_1_4"/>
    <property type="match status" value="1"/>
</dbReference>
<evidence type="ECO:0000313" key="3">
    <source>
        <dbReference type="Proteomes" id="UP000737171"/>
    </source>
</evidence>
<gene>
    <name evidence="2" type="ORF">HLB44_05870</name>
</gene>
<dbReference type="RefSeq" id="WP_173121630.1">
    <property type="nucleotide sequence ID" value="NZ_JABRWJ010000002.1"/>
</dbReference>
<dbReference type="SUPFAM" id="SSF53756">
    <property type="entry name" value="UDP-Glycosyltransferase/glycogen phosphorylase"/>
    <property type="match status" value="1"/>
</dbReference>
<keyword evidence="3" id="KW-1185">Reference proteome</keyword>
<dbReference type="EMBL" id="JABRWJ010000002">
    <property type="protein sequence ID" value="NRF66503.1"/>
    <property type="molecule type" value="Genomic_DNA"/>
</dbReference>
<name>A0ABX2EC48_9BURK</name>
<dbReference type="NCBIfam" id="TIGR03088">
    <property type="entry name" value="stp2"/>
    <property type="match status" value="1"/>
</dbReference>
<evidence type="ECO:0000259" key="1">
    <source>
        <dbReference type="Pfam" id="PF13439"/>
    </source>
</evidence>